<name>A0A644WFJ8_9ZZZZ</name>
<accession>A0A644WFJ8</accession>
<comment type="caution">
    <text evidence="2">The sequence shown here is derived from an EMBL/GenBank/DDBJ whole genome shotgun (WGS) entry which is preliminary data.</text>
</comment>
<dbReference type="AlphaFoldDB" id="A0A644WFJ8"/>
<organism evidence="2">
    <name type="scientific">bioreactor metagenome</name>
    <dbReference type="NCBI Taxonomy" id="1076179"/>
    <lineage>
        <taxon>unclassified sequences</taxon>
        <taxon>metagenomes</taxon>
        <taxon>ecological metagenomes</taxon>
    </lineage>
</organism>
<feature type="transmembrane region" description="Helical" evidence="1">
    <location>
        <begin position="12"/>
        <end position="33"/>
    </location>
</feature>
<evidence type="ECO:0000256" key="1">
    <source>
        <dbReference type="SAM" id="Phobius"/>
    </source>
</evidence>
<sequence>MKSAKQALWRTLFIFIGATLIMAFAVLIIGVLCNAEQIEFLKSQIGDIGVVKNALQILIVSSGIFIAIETISETKRQNAKRDWMVLYNEHVGSIKDKNRRMYQFFVSRSDVLFNEFYRRNFIIDSKKDLRNIITKYFKSELSSFEESDWL</sequence>
<feature type="transmembrane region" description="Helical" evidence="1">
    <location>
        <begin position="53"/>
        <end position="71"/>
    </location>
</feature>
<keyword evidence="1" id="KW-1133">Transmembrane helix</keyword>
<reference evidence="2" key="1">
    <citation type="submission" date="2019-08" db="EMBL/GenBank/DDBJ databases">
        <authorList>
            <person name="Kucharzyk K."/>
            <person name="Murdoch R.W."/>
            <person name="Higgins S."/>
            <person name="Loffler F."/>
        </authorList>
    </citation>
    <scope>NUCLEOTIDE SEQUENCE</scope>
</reference>
<keyword evidence="1" id="KW-0472">Membrane</keyword>
<dbReference type="EMBL" id="VSSQ01000856">
    <property type="protein sequence ID" value="MPM02268.1"/>
    <property type="molecule type" value="Genomic_DNA"/>
</dbReference>
<proteinExistence type="predicted"/>
<gene>
    <name evidence="2" type="ORF">SDC9_48513</name>
</gene>
<evidence type="ECO:0000313" key="2">
    <source>
        <dbReference type="EMBL" id="MPM02268.1"/>
    </source>
</evidence>
<keyword evidence="1" id="KW-0812">Transmembrane</keyword>
<protein>
    <submittedName>
        <fullName evidence="2">Uncharacterized protein</fullName>
    </submittedName>
</protein>